<dbReference type="InterPro" id="IPR038740">
    <property type="entry name" value="BioF2-like_GNAT_dom"/>
</dbReference>
<accession>A0A0P0LD47</accession>
<reference evidence="2" key="1">
    <citation type="submission" date="2015-08" db="EMBL/GenBank/DDBJ databases">
        <title>Partial sequence of psychrophilic Colwellia sp.</title>
        <authorList>
            <person name="Pankowski J.A."/>
            <person name="Leong J.S."/>
            <person name="Nano F.E."/>
        </authorList>
    </citation>
    <scope>NUCLEOTIDE SEQUENCE</scope>
    <source>
        <strain evidence="2">C1</strain>
    </source>
</reference>
<evidence type="ECO:0000313" key="2">
    <source>
        <dbReference type="EMBL" id="ALK44296.1"/>
    </source>
</evidence>
<dbReference type="AlphaFoldDB" id="A0A0P0LD47"/>
<dbReference type="EMBL" id="KT428295">
    <property type="protein sequence ID" value="ALK44296.1"/>
    <property type="molecule type" value="Genomic_DNA"/>
</dbReference>
<dbReference type="Gene3D" id="3.40.630.30">
    <property type="match status" value="1"/>
</dbReference>
<feature type="domain" description="BioF2-like acetyltransferase" evidence="1">
    <location>
        <begin position="184"/>
        <end position="297"/>
    </location>
</feature>
<organism evidence="2">
    <name type="scientific">Colwellia sp. C1</name>
    <dbReference type="NCBI Taxonomy" id="1737566"/>
    <lineage>
        <taxon>Bacteria</taxon>
        <taxon>Pseudomonadati</taxon>
        <taxon>Pseudomonadota</taxon>
        <taxon>Gammaproteobacteria</taxon>
        <taxon>Alteromonadales</taxon>
        <taxon>Colwelliaceae</taxon>
        <taxon>Colwellia</taxon>
    </lineage>
</organism>
<sequence length="378" mass="44830">MANSNAEHKIEWLLIEDLVCLKEYVAQWQKLVKQSQSNLFCSPEWIMTWIGIYWQPSWQLKTIVGFENNKLIAIAPLYIQKSNKFISTIKLLPLGQGEPEESEVLSEFQDIILAYKNEYIYVELANQIQAITFDQLCCNKLLPNSNWHQTLSNFKSTTFANTGKRYLITNHQNYLLTLSKNNKSKWKRCQNKFEKLNTKFIWVPETHYDEYWKKLISFHQKRWNNKGKLGAFSHPNFIKFHEIFQQYKNIKMSAILINQKPIAINYYLYDHDTLYFYQCGWDEKESTTLSPGFSLHIWSILNNPMLNYDFMTADTSNSYKSSFARSQPENIYQAILDKNIIKQHLNKIIKKTLQKLKKTKINQHSFHIDAFNWNSSNL</sequence>
<proteinExistence type="predicted"/>
<dbReference type="Pfam" id="PF13480">
    <property type="entry name" value="Acetyltransf_6"/>
    <property type="match status" value="1"/>
</dbReference>
<name>A0A0P0LD47_9GAMM</name>
<dbReference type="InterPro" id="IPR016181">
    <property type="entry name" value="Acyl_CoA_acyltransferase"/>
</dbReference>
<dbReference type="SUPFAM" id="SSF55729">
    <property type="entry name" value="Acyl-CoA N-acyltransferases (Nat)"/>
    <property type="match status" value="1"/>
</dbReference>
<protein>
    <recommendedName>
        <fullName evidence="1">BioF2-like acetyltransferase domain-containing protein</fullName>
    </recommendedName>
</protein>
<evidence type="ECO:0000259" key="1">
    <source>
        <dbReference type="Pfam" id="PF13480"/>
    </source>
</evidence>